<comment type="caution">
    <text evidence="1">The sequence shown here is derived from an EMBL/GenBank/DDBJ whole genome shotgun (WGS) entry which is preliminary data.</text>
</comment>
<dbReference type="Proteomes" id="UP000789920">
    <property type="component" value="Unassembled WGS sequence"/>
</dbReference>
<feature type="non-terminal residue" evidence="1">
    <location>
        <position position="179"/>
    </location>
</feature>
<dbReference type="EMBL" id="CAJVQC010096557">
    <property type="protein sequence ID" value="CAG8829041.1"/>
    <property type="molecule type" value="Genomic_DNA"/>
</dbReference>
<gene>
    <name evidence="1" type="ORF">RPERSI_LOCUS27394</name>
</gene>
<keyword evidence="2" id="KW-1185">Reference proteome</keyword>
<organism evidence="1 2">
    <name type="scientific">Racocetra persica</name>
    <dbReference type="NCBI Taxonomy" id="160502"/>
    <lineage>
        <taxon>Eukaryota</taxon>
        <taxon>Fungi</taxon>
        <taxon>Fungi incertae sedis</taxon>
        <taxon>Mucoromycota</taxon>
        <taxon>Glomeromycotina</taxon>
        <taxon>Glomeromycetes</taxon>
        <taxon>Diversisporales</taxon>
        <taxon>Gigasporaceae</taxon>
        <taxon>Racocetra</taxon>
    </lineage>
</organism>
<proteinExistence type="predicted"/>
<accession>A0ACA9S6B0</accession>
<protein>
    <submittedName>
        <fullName evidence="1">13091_t:CDS:1</fullName>
    </submittedName>
</protein>
<evidence type="ECO:0000313" key="1">
    <source>
        <dbReference type="EMBL" id="CAG8829041.1"/>
    </source>
</evidence>
<sequence>ANTDLELNSGILIAVSILENEAAEAKEIHNAIESSLKEIANKEIIGKNITLYLLKRVNDITRGRSLKSNIALIKNNVMVGSLIAKCLAEFGSSSKNIKEEPTEKADSSSLLIFGGSSMDIASTLDPVESKNYSYYYTSSPDNPPEKYKIVENQRTAIYNAINDPYGQLICAVADMNIFD</sequence>
<evidence type="ECO:0000313" key="2">
    <source>
        <dbReference type="Proteomes" id="UP000789920"/>
    </source>
</evidence>
<name>A0ACA9S6B0_9GLOM</name>
<feature type="non-terminal residue" evidence="1">
    <location>
        <position position="1"/>
    </location>
</feature>
<reference evidence="1" key="1">
    <citation type="submission" date="2021-06" db="EMBL/GenBank/DDBJ databases">
        <authorList>
            <person name="Kallberg Y."/>
            <person name="Tangrot J."/>
            <person name="Rosling A."/>
        </authorList>
    </citation>
    <scope>NUCLEOTIDE SEQUENCE</scope>
    <source>
        <strain evidence="1">MA461A</strain>
    </source>
</reference>